<evidence type="ECO:0000256" key="5">
    <source>
        <dbReference type="ARBA" id="ARBA00023110"/>
    </source>
</evidence>
<dbReference type="KEGG" id="edi:EDI_135330"/>
<dbReference type="VEuPathDB" id="AmoebaDB:EDI_135330"/>
<evidence type="ECO:0000256" key="9">
    <source>
        <dbReference type="SAM" id="MobiDB-lite"/>
    </source>
</evidence>
<dbReference type="InterPro" id="IPR001179">
    <property type="entry name" value="PPIase_FKBP_dom"/>
</dbReference>
<dbReference type="RefSeq" id="XP_001736667.1">
    <property type="nucleotide sequence ID" value="XM_001736615.1"/>
</dbReference>
<dbReference type="eggNOG" id="KOG0543">
    <property type="taxonomic scope" value="Eukaryota"/>
</dbReference>
<dbReference type="Pfam" id="PF00254">
    <property type="entry name" value="FKBP_C"/>
    <property type="match status" value="1"/>
</dbReference>
<evidence type="ECO:0000256" key="2">
    <source>
        <dbReference type="ARBA" id="ARBA00013194"/>
    </source>
</evidence>
<dbReference type="Gene3D" id="1.25.40.10">
    <property type="entry name" value="Tetratricopeptide repeat domain"/>
    <property type="match status" value="1"/>
</dbReference>
<evidence type="ECO:0000313" key="12">
    <source>
        <dbReference type="Proteomes" id="UP000008076"/>
    </source>
</evidence>
<name>B0EEG6_ENTDS</name>
<dbReference type="Pfam" id="PF00515">
    <property type="entry name" value="TPR_1"/>
    <property type="match status" value="1"/>
</dbReference>
<dbReference type="SUPFAM" id="SSF54534">
    <property type="entry name" value="FKBP-like"/>
    <property type="match status" value="1"/>
</dbReference>
<dbReference type="InterPro" id="IPR011990">
    <property type="entry name" value="TPR-like_helical_dom_sf"/>
</dbReference>
<dbReference type="SMART" id="SM00028">
    <property type="entry name" value="TPR"/>
    <property type="match status" value="3"/>
</dbReference>
<evidence type="ECO:0000256" key="4">
    <source>
        <dbReference type="ARBA" id="ARBA00022803"/>
    </source>
</evidence>
<sequence>MNTETEKKFECGHCECEEEHCECKGEHCGCGEGHCECKEEHCGCGEEHCGCSDEHCGCEEEHDEEAMEEEVEERFPKTVEVEGTGYEKPTDDCLCTVDYTMLDGDRVVEEKKDFKFKVGDIPVICEGFEKGVESMKLNEKCTFTLKAEDAFGSCGDKERNIEPNKEITFKVTLKGMEPVPTPFTIAPENIVKHAEEKKAQGNEMVKRKLQKRALRCYLRALDYLDNDYRIPEDQKEAAKKIQTILFGNVSAMHLHFKEYDQVIEYTDKVLAVDAENLKALLRRGKAYLEKGQIEKAESDFNKVLSIDPNNKEVKAEMNGIKRKRMEEEKNDKKRYAKMFSVLGSLSEVDEEQKKLQEAQEAQRKKEWEEIKKKQEEEEKKKEEAKKMEEEKPKEESKKENIPMEEEKKEN</sequence>
<dbReference type="GO" id="GO:0003755">
    <property type="term" value="F:peptidyl-prolyl cis-trans isomerase activity"/>
    <property type="evidence" value="ECO:0007669"/>
    <property type="project" value="UniProtKB-KW"/>
</dbReference>
<dbReference type="OMA" id="KLCTHCA"/>
<dbReference type="PANTHER" id="PTHR46512:SF9">
    <property type="entry name" value="PEPTIDYLPROLYL ISOMERASE"/>
    <property type="match status" value="1"/>
</dbReference>
<feature type="region of interest" description="Disordered" evidence="9">
    <location>
        <begin position="348"/>
        <end position="410"/>
    </location>
</feature>
<evidence type="ECO:0000256" key="6">
    <source>
        <dbReference type="ARBA" id="ARBA00023235"/>
    </source>
</evidence>
<keyword evidence="5 7" id="KW-0697">Rotamase</keyword>
<evidence type="ECO:0000256" key="7">
    <source>
        <dbReference type="PROSITE-ProRule" id="PRU00277"/>
    </source>
</evidence>
<accession>B0EEG6</accession>
<evidence type="ECO:0000259" key="10">
    <source>
        <dbReference type="PROSITE" id="PS50059"/>
    </source>
</evidence>
<dbReference type="InterPro" id="IPR050754">
    <property type="entry name" value="FKBP4/5/8-like"/>
</dbReference>
<protein>
    <recommendedName>
        <fullName evidence="2 7">peptidylprolyl isomerase</fullName>
        <ecNumber evidence="2 7">5.2.1.8</ecNumber>
    </recommendedName>
</protein>
<evidence type="ECO:0000256" key="1">
    <source>
        <dbReference type="ARBA" id="ARBA00000971"/>
    </source>
</evidence>
<comment type="catalytic activity">
    <reaction evidence="1 7">
        <text>[protein]-peptidylproline (omega=180) = [protein]-peptidylproline (omega=0)</text>
        <dbReference type="Rhea" id="RHEA:16237"/>
        <dbReference type="Rhea" id="RHEA-COMP:10747"/>
        <dbReference type="Rhea" id="RHEA-COMP:10748"/>
        <dbReference type="ChEBI" id="CHEBI:83833"/>
        <dbReference type="ChEBI" id="CHEBI:83834"/>
        <dbReference type="EC" id="5.2.1.8"/>
    </reaction>
</comment>
<dbReference type="PROSITE" id="PS50293">
    <property type="entry name" value="TPR_REGION"/>
    <property type="match status" value="1"/>
</dbReference>
<dbReference type="EMBL" id="DS548949">
    <property type="protein sequence ID" value="EDR27080.1"/>
    <property type="molecule type" value="Genomic_DNA"/>
</dbReference>
<evidence type="ECO:0000313" key="11">
    <source>
        <dbReference type="EMBL" id="EDR27080.1"/>
    </source>
</evidence>
<feature type="compositionally biased region" description="Basic and acidic residues" evidence="9">
    <location>
        <begin position="351"/>
        <end position="410"/>
    </location>
</feature>
<dbReference type="PROSITE" id="PS50005">
    <property type="entry name" value="TPR"/>
    <property type="match status" value="1"/>
</dbReference>
<reference evidence="12" key="1">
    <citation type="submission" date="2007-12" db="EMBL/GenBank/DDBJ databases">
        <title>Annotation of Entamoeba dispar SAW760.</title>
        <authorList>
            <person name="Lorenzi H."/>
            <person name="Inman J."/>
            <person name="Schobel S."/>
            <person name="Amedeo P."/>
            <person name="Caler E."/>
        </authorList>
    </citation>
    <scope>NUCLEOTIDE SEQUENCE [LARGE SCALE GENOMIC DNA]</scope>
    <source>
        <strain evidence="12">ATCC PRA-260 / SAW760</strain>
    </source>
</reference>
<dbReference type="EC" id="5.2.1.8" evidence="2 7"/>
<dbReference type="GeneID" id="5881663"/>
<dbReference type="Proteomes" id="UP000008076">
    <property type="component" value="Unassembled WGS sequence"/>
</dbReference>
<dbReference type="InterPro" id="IPR046357">
    <property type="entry name" value="PPIase_dom_sf"/>
</dbReference>
<dbReference type="SUPFAM" id="SSF48452">
    <property type="entry name" value="TPR-like"/>
    <property type="match status" value="1"/>
</dbReference>
<keyword evidence="4 8" id="KW-0802">TPR repeat</keyword>
<evidence type="ECO:0000256" key="3">
    <source>
        <dbReference type="ARBA" id="ARBA00022737"/>
    </source>
</evidence>
<dbReference type="OrthoDB" id="433738at2759"/>
<dbReference type="Gene3D" id="3.10.50.40">
    <property type="match status" value="1"/>
</dbReference>
<organism evidence="12">
    <name type="scientific">Entamoeba dispar (strain ATCC PRA-260 / SAW760)</name>
    <dbReference type="NCBI Taxonomy" id="370354"/>
    <lineage>
        <taxon>Eukaryota</taxon>
        <taxon>Amoebozoa</taxon>
        <taxon>Evosea</taxon>
        <taxon>Archamoebae</taxon>
        <taxon>Mastigamoebida</taxon>
        <taxon>Entamoebidae</taxon>
        <taxon>Entamoeba</taxon>
    </lineage>
</organism>
<keyword evidence="6 7" id="KW-0413">Isomerase</keyword>
<keyword evidence="12" id="KW-1185">Reference proteome</keyword>
<dbReference type="PANTHER" id="PTHR46512">
    <property type="entry name" value="PEPTIDYLPROLYL ISOMERASE"/>
    <property type="match status" value="1"/>
</dbReference>
<dbReference type="AlphaFoldDB" id="B0EEG6"/>
<gene>
    <name evidence="11" type="ORF">EDI_135330</name>
</gene>
<dbReference type="PROSITE" id="PS50059">
    <property type="entry name" value="FKBP_PPIASE"/>
    <property type="match status" value="1"/>
</dbReference>
<proteinExistence type="predicted"/>
<dbReference type="InterPro" id="IPR019734">
    <property type="entry name" value="TPR_rpt"/>
</dbReference>
<feature type="domain" description="PPIase FKBP-type" evidence="10">
    <location>
        <begin position="76"/>
        <end position="177"/>
    </location>
</feature>
<evidence type="ECO:0000256" key="8">
    <source>
        <dbReference type="PROSITE-ProRule" id="PRU00339"/>
    </source>
</evidence>
<feature type="repeat" description="TPR" evidence="8">
    <location>
        <begin position="277"/>
        <end position="310"/>
    </location>
</feature>
<keyword evidence="3" id="KW-0677">Repeat</keyword>